<evidence type="ECO:0000313" key="1">
    <source>
        <dbReference type="EMBL" id="KAH7854329.1"/>
    </source>
</evidence>
<gene>
    <name evidence="1" type="ORF">Vadar_012615</name>
</gene>
<reference evidence="1 2" key="1">
    <citation type="journal article" date="2021" name="Hortic Res">
        <title>High-quality reference genome and annotation aids understanding of berry development for evergreen blueberry (Vaccinium darrowii).</title>
        <authorList>
            <person name="Yu J."/>
            <person name="Hulse-Kemp A.M."/>
            <person name="Babiker E."/>
            <person name="Staton M."/>
        </authorList>
    </citation>
    <scope>NUCLEOTIDE SEQUENCE [LARGE SCALE GENOMIC DNA]</scope>
    <source>
        <strain evidence="2">cv. NJ 8807/NJ 8810</strain>
        <tissue evidence="1">Young leaf</tissue>
    </source>
</reference>
<protein>
    <submittedName>
        <fullName evidence="1">Uncharacterized protein</fullName>
    </submittedName>
</protein>
<name>A0ACB7YMG3_9ERIC</name>
<sequence>MRQNLERLAIEGCHLLEVVFELEGVDTKEPNQEILSALKVVNLRDLPKLIYISKGDPIGFKYIQTPEIDGCHSLRYVFGPSLVKSISQLRQLTIRGCEMLSRIVAEENETGESSVDEVKFPQLERLELQDLPNLVSLFPNVNIDVPKSTDSLHNPMQPQSLFNEKVAIPSLKYLKLLGLNNVSDLWCSELPSSSFSKLENLEVISCASLRNMFNPSMARDLVNLKELLIEDCSTLEAVVGKKEEVGGGHERKIDKVEFQQLERLELHDLPNLVSLFLNVNIALPKSTDRLHNSMQPQSLFNEKNDDKLSNGHIRTAKL</sequence>
<proteinExistence type="predicted"/>
<evidence type="ECO:0000313" key="2">
    <source>
        <dbReference type="Proteomes" id="UP000828048"/>
    </source>
</evidence>
<dbReference type="Proteomes" id="UP000828048">
    <property type="component" value="Chromosome 11"/>
</dbReference>
<organism evidence="1 2">
    <name type="scientific">Vaccinium darrowii</name>
    <dbReference type="NCBI Taxonomy" id="229202"/>
    <lineage>
        <taxon>Eukaryota</taxon>
        <taxon>Viridiplantae</taxon>
        <taxon>Streptophyta</taxon>
        <taxon>Embryophyta</taxon>
        <taxon>Tracheophyta</taxon>
        <taxon>Spermatophyta</taxon>
        <taxon>Magnoliopsida</taxon>
        <taxon>eudicotyledons</taxon>
        <taxon>Gunneridae</taxon>
        <taxon>Pentapetalae</taxon>
        <taxon>asterids</taxon>
        <taxon>Ericales</taxon>
        <taxon>Ericaceae</taxon>
        <taxon>Vaccinioideae</taxon>
        <taxon>Vaccinieae</taxon>
        <taxon>Vaccinium</taxon>
    </lineage>
</organism>
<dbReference type="EMBL" id="CM037161">
    <property type="protein sequence ID" value="KAH7854329.1"/>
    <property type="molecule type" value="Genomic_DNA"/>
</dbReference>
<keyword evidence="2" id="KW-1185">Reference proteome</keyword>
<comment type="caution">
    <text evidence="1">The sequence shown here is derived from an EMBL/GenBank/DDBJ whole genome shotgun (WGS) entry which is preliminary data.</text>
</comment>
<accession>A0ACB7YMG3</accession>